<dbReference type="PIRSF" id="PIRSF001267">
    <property type="entry name" value="Pyrophosphatase_GppA_Ppx"/>
    <property type="match status" value="1"/>
</dbReference>
<feature type="domain" description="Ppx/GppA phosphatase C-terminal" evidence="3">
    <location>
        <begin position="357"/>
        <end position="447"/>
    </location>
</feature>
<dbReference type="Gene3D" id="3.30.420.40">
    <property type="match status" value="1"/>
</dbReference>
<dbReference type="PANTHER" id="PTHR30005:SF14">
    <property type="entry name" value="EXOPOLYPHOSPHATASE"/>
    <property type="match status" value="1"/>
</dbReference>
<dbReference type="InterPro" id="IPR050273">
    <property type="entry name" value="GppA/Ppx_hydrolase"/>
</dbReference>
<evidence type="ECO:0000313" key="4">
    <source>
        <dbReference type="EMBL" id="RIY32271.1"/>
    </source>
</evidence>
<proteinExistence type="predicted"/>
<dbReference type="Pfam" id="PF21447">
    <property type="entry name" value="Ppx-GppA_III"/>
    <property type="match status" value="1"/>
</dbReference>
<protein>
    <submittedName>
        <fullName evidence="4">Uncharacterized protein</fullName>
    </submittedName>
</protein>
<dbReference type="AlphaFoldDB" id="A0A3A1Y496"/>
<dbReference type="SUPFAM" id="SSF109604">
    <property type="entry name" value="HD-domain/PDEase-like"/>
    <property type="match status" value="1"/>
</dbReference>
<dbReference type="InterPro" id="IPR030673">
    <property type="entry name" value="PyroPPase_GppA_Ppx"/>
</dbReference>
<gene>
    <name evidence="4" type="ORF">CKF59_07085</name>
</gene>
<feature type="domain" description="Ppx/GppA phosphatase N-terminal" evidence="2">
    <location>
        <begin position="27"/>
        <end position="347"/>
    </location>
</feature>
<evidence type="ECO:0000259" key="2">
    <source>
        <dbReference type="Pfam" id="PF02541"/>
    </source>
</evidence>
<dbReference type="InterPro" id="IPR003695">
    <property type="entry name" value="Ppx_GppA_N"/>
</dbReference>
<evidence type="ECO:0000259" key="3">
    <source>
        <dbReference type="Pfam" id="PF21447"/>
    </source>
</evidence>
<evidence type="ECO:0000313" key="5">
    <source>
        <dbReference type="Proteomes" id="UP000265964"/>
    </source>
</evidence>
<keyword evidence="1" id="KW-0378">Hydrolase</keyword>
<dbReference type="Pfam" id="PF02541">
    <property type="entry name" value="Ppx-GppA"/>
    <property type="match status" value="1"/>
</dbReference>
<sequence length="541" mass="61230">MSNHHKSAAKYIAVIDLGSNSFNLIIARRFGLSRPIIKRFNITVQLARYLTQDNILLPEGITRCCNALKSIQEFISHFGNDIEVRANATYTIRSTVNKSELLNEIAKVFPHKINILSGIEEARTIFQGIALSNPIADPFIAVDIGGGSTEIILSHDLKPQFLTSKNLGCVSFTQKFFANGIISKEQFTQAYDSACEIFAQELDNDIVPNYIGCEIAVGSSGTIKNTLLRVKNGLKDVEKRLTNLLDTPHTNHDLYNAELINELLEQVKAFRIKYTGQDFLTEESLDDLLALILKHTSASQLVYHGFDASGRLVLVGGLAILKALFTTFKFKKLSYSDSALREGVLYADKGGDLFKQIRILTINNLRRKFQLENKQFNSFHRQAVALIQKDKFLQQNFSYQDIFNYCVFMLVGTSISDEDFVNHSKYILDHTTLYGFAQQEKEQIFKFTQALVSNSCNFNDHISRLALLMELAYQFTFSTFNNLLKEGLINIDFSHTDGTIDKLIVNIKSDTNQNNPYIANNFTRISKILDKYNLNIEINNL</sequence>
<reference evidence="4 5" key="1">
    <citation type="submission" date="2017-08" db="EMBL/GenBank/DDBJ databases">
        <title>Reclassification of Bisgaard taxon 37 and 44.</title>
        <authorList>
            <person name="Christensen H."/>
        </authorList>
    </citation>
    <scope>NUCLEOTIDE SEQUENCE [LARGE SCALE GENOMIC DNA]</scope>
    <source>
        <strain evidence="4 5">EEAB3T1</strain>
    </source>
</reference>
<name>A0A3A1Y496_9GAMM</name>
<accession>A0A3A1Y496</accession>
<comment type="caution">
    <text evidence="4">The sequence shown here is derived from an EMBL/GenBank/DDBJ whole genome shotgun (WGS) entry which is preliminary data.</text>
</comment>
<dbReference type="PANTHER" id="PTHR30005">
    <property type="entry name" value="EXOPOLYPHOSPHATASE"/>
    <property type="match status" value="1"/>
</dbReference>
<dbReference type="InterPro" id="IPR048950">
    <property type="entry name" value="Ppx_GppA_C"/>
</dbReference>
<dbReference type="SUPFAM" id="SSF53067">
    <property type="entry name" value="Actin-like ATPase domain"/>
    <property type="match status" value="2"/>
</dbReference>
<dbReference type="GO" id="GO:0006798">
    <property type="term" value="P:polyphosphate catabolic process"/>
    <property type="evidence" value="ECO:0007669"/>
    <property type="project" value="TreeGrafter"/>
</dbReference>
<organism evidence="4 5">
    <name type="scientific">Psittacicella gerlachiana</name>
    <dbReference type="NCBI Taxonomy" id="2028574"/>
    <lineage>
        <taxon>Bacteria</taxon>
        <taxon>Pseudomonadati</taxon>
        <taxon>Pseudomonadota</taxon>
        <taxon>Gammaproteobacteria</taxon>
        <taxon>Pasteurellales</taxon>
        <taxon>Psittacicellaceae</taxon>
        <taxon>Psittacicella</taxon>
    </lineage>
</organism>
<dbReference type="RefSeq" id="WP_119535240.1">
    <property type="nucleotide sequence ID" value="NZ_NRJF01000240.1"/>
</dbReference>
<evidence type="ECO:0000256" key="1">
    <source>
        <dbReference type="ARBA" id="ARBA00022801"/>
    </source>
</evidence>
<dbReference type="Gene3D" id="1.10.3210.10">
    <property type="entry name" value="Hypothetical protein af1432"/>
    <property type="match status" value="1"/>
</dbReference>
<keyword evidence="5" id="KW-1185">Reference proteome</keyword>
<dbReference type="InterPro" id="IPR043129">
    <property type="entry name" value="ATPase_NBD"/>
</dbReference>
<dbReference type="Gene3D" id="3.30.420.150">
    <property type="entry name" value="Exopolyphosphatase. Domain 2"/>
    <property type="match status" value="1"/>
</dbReference>
<dbReference type="OrthoDB" id="9793035at2"/>
<dbReference type="GO" id="GO:0004309">
    <property type="term" value="F:exopolyphosphatase activity"/>
    <property type="evidence" value="ECO:0007669"/>
    <property type="project" value="TreeGrafter"/>
</dbReference>
<dbReference type="Proteomes" id="UP000265964">
    <property type="component" value="Unassembled WGS sequence"/>
</dbReference>
<dbReference type="EMBL" id="NRJF01000240">
    <property type="protein sequence ID" value="RIY32271.1"/>
    <property type="molecule type" value="Genomic_DNA"/>
</dbReference>